<evidence type="ECO:0000256" key="1">
    <source>
        <dbReference type="ARBA" id="ARBA00022428"/>
    </source>
</evidence>
<sequence>MPKKENIRTMFDSIAPDYDRLNHILSLDIDKGWRKKAVKEITGRDNCLNILDVACGTGDFAIAIARAAASGSRITGLDLSEGMMKIGREKVREAGLEGKISMEQGDCEQMRFSDGTFDRVSVAFGVRNFEHLEKGLTEMLRVLKPGGKAVILELSVPANPVLRFFYKLYFLHILPAIGGKVSGDRAAYRYLPASVLKFPKPKEFARMMENCGYGQVKTKAFTFGICRMYSGHKPEK</sequence>
<evidence type="ECO:0000313" key="7">
    <source>
        <dbReference type="Proteomes" id="UP000823660"/>
    </source>
</evidence>
<dbReference type="GO" id="GO:0043770">
    <property type="term" value="F:demethylmenaquinone methyltransferase activity"/>
    <property type="evidence" value="ECO:0007669"/>
    <property type="project" value="UniProtKB-UniRule"/>
</dbReference>
<dbReference type="Gene3D" id="3.40.50.150">
    <property type="entry name" value="Vaccinia Virus protein VP39"/>
    <property type="match status" value="1"/>
</dbReference>
<dbReference type="PANTHER" id="PTHR43591:SF24">
    <property type="entry name" value="2-METHOXY-6-POLYPRENYL-1,4-BENZOQUINOL METHYLASE, MITOCHONDRIAL"/>
    <property type="match status" value="1"/>
</dbReference>
<dbReference type="PROSITE" id="PS01183">
    <property type="entry name" value="UBIE_1"/>
    <property type="match status" value="1"/>
</dbReference>
<keyword evidence="1 5" id="KW-0474">Menaquinone biosynthesis</keyword>
<feature type="binding site" evidence="5">
    <location>
        <position position="57"/>
    </location>
    <ligand>
        <name>S-adenosyl-L-methionine</name>
        <dbReference type="ChEBI" id="CHEBI:59789"/>
    </ligand>
</feature>
<dbReference type="SUPFAM" id="SSF53335">
    <property type="entry name" value="S-adenosyl-L-methionine-dependent methyltransferases"/>
    <property type="match status" value="1"/>
</dbReference>
<dbReference type="CDD" id="cd02440">
    <property type="entry name" value="AdoMet_MTases"/>
    <property type="match status" value="1"/>
</dbReference>
<gene>
    <name evidence="6" type="primary">ubiE</name>
    <name evidence="5" type="synonym">menG</name>
    <name evidence="6" type="ORF">IAB99_03285</name>
</gene>
<evidence type="ECO:0000256" key="2">
    <source>
        <dbReference type="ARBA" id="ARBA00022603"/>
    </source>
</evidence>
<comment type="pathway">
    <text evidence="5">Quinol/quinone metabolism; menaquinone biosynthesis; menaquinol from 1,4-dihydroxy-2-naphthoate: step 2/2.</text>
</comment>
<keyword evidence="3 5" id="KW-0808">Transferase</keyword>
<dbReference type="EMBL" id="JADIMH010000015">
    <property type="protein sequence ID" value="MBO8466771.1"/>
    <property type="molecule type" value="Genomic_DNA"/>
</dbReference>
<dbReference type="NCBIfam" id="NF001244">
    <property type="entry name" value="PRK00216.1-5"/>
    <property type="match status" value="1"/>
</dbReference>
<dbReference type="PROSITE" id="PS51608">
    <property type="entry name" value="SAM_MT_UBIE"/>
    <property type="match status" value="1"/>
</dbReference>
<comment type="caution">
    <text evidence="5">Lacks conserved residue(s) required for the propagation of feature annotation.</text>
</comment>
<evidence type="ECO:0000256" key="3">
    <source>
        <dbReference type="ARBA" id="ARBA00022679"/>
    </source>
</evidence>
<proteinExistence type="inferred from homology"/>
<dbReference type="InterPro" id="IPR023576">
    <property type="entry name" value="UbiE/COQ5_MeTrFase_CS"/>
</dbReference>
<dbReference type="AlphaFoldDB" id="A0A9D9NAV6"/>
<comment type="similarity">
    <text evidence="5">Belongs to the class I-like SAM-binding methyltransferase superfamily. MenG/UbiE family.</text>
</comment>
<evidence type="ECO:0000313" key="6">
    <source>
        <dbReference type="EMBL" id="MBO8466771.1"/>
    </source>
</evidence>
<dbReference type="GO" id="GO:0009234">
    <property type="term" value="P:menaquinone biosynthetic process"/>
    <property type="evidence" value="ECO:0007669"/>
    <property type="project" value="UniProtKB-UniRule"/>
</dbReference>
<dbReference type="NCBIfam" id="TIGR01934">
    <property type="entry name" value="MenG_MenH_UbiE"/>
    <property type="match status" value="1"/>
</dbReference>
<dbReference type="EC" id="2.1.1.163" evidence="5"/>
<reference evidence="6" key="2">
    <citation type="journal article" date="2021" name="PeerJ">
        <title>Extensive microbial diversity within the chicken gut microbiome revealed by metagenomics and culture.</title>
        <authorList>
            <person name="Gilroy R."/>
            <person name="Ravi A."/>
            <person name="Getino M."/>
            <person name="Pursley I."/>
            <person name="Horton D.L."/>
            <person name="Alikhan N.F."/>
            <person name="Baker D."/>
            <person name="Gharbi K."/>
            <person name="Hall N."/>
            <person name="Watson M."/>
            <person name="Adriaenssens E.M."/>
            <person name="Foster-Nyarko E."/>
            <person name="Jarju S."/>
            <person name="Secka A."/>
            <person name="Antonio M."/>
            <person name="Oren A."/>
            <person name="Chaudhuri R.R."/>
            <person name="La Ragione R."/>
            <person name="Hildebrand F."/>
            <person name="Pallen M.J."/>
        </authorList>
    </citation>
    <scope>NUCLEOTIDE SEQUENCE</scope>
    <source>
        <strain evidence="6">B1-15692</strain>
    </source>
</reference>
<dbReference type="InterPro" id="IPR004033">
    <property type="entry name" value="UbiE/COQ5_MeTrFase"/>
</dbReference>
<accession>A0A9D9NAV6</accession>
<comment type="catalytic activity">
    <reaction evidence="5">
        <text>a 2-demethylmenaquinol + S-adenosyl-L-methionine = a menaquinol + S-adenosyl-L-homocysteine + H(+)</text>
        <dbReference type="Rhea" id="RHEA:42640"/>
        <dbReference type="Rhea" id="RHEA-COMP:9539"/>
        <dbReference type="Rhea" id="RHEA-COMP:9563"/>
        <dbReference type="ChEBI" id="CHEBI:15378"/>
        <dbReference type="ChEBI" id="CHEBI:18151"/>
        <dbReference type="ChEBI" id="CHEBI:55437"/>
        <dbReference type="ChEBI" id="CHEBI:57856"/>
        <dbReference type="ChEBI" id="CHEBI:59789"/>
        <dbReference type="EC" id="2.1.1.163"/>
    </reaction>
</comment>
<dbReference type="Proteomes" id="UP000823660">
    <property type="component" value="Unassembled WGS sequence"/>
</dbReference>
<dbReference type="HAMAP" id="MF_01813">
    <property type="entry name" value="MenG_UbiE_methyltr"/>
    <property type="match status" value="1"/>
</dbReference>
<dbReference type="GO" id="GO:0032259">
    <property type="term" value="P:methylation"/>
    <property type="evidence" value="ECO:0007669"/>
    <property type="project" value="UniProtKB-KW"/>
</dbReference>
<feature type="binding site" evidence="5">
    <location>
        <position position="78"/>
    </location>
    <ligand>
        <name>S-adenosyl-L-methionine</name>
        <dbReference type="ChEBI" id="CHEBI:59789"/>
    </ligand>
</feature>
<keyword evidence="4 5" id="KW-0949">S-adenosyl-L-methionine</keyword>
<dbReference type="InterPro" id="IPR029063">
    <property type="entry name" value="SAM-dependent_MTases_sf"/>
</dbReference>
<name>A0A9D9NAV6_9BACT</name>
<protein>
    <recommendedName>
        <fullName evidence="5">Demethylmenaquinone methyltransferase</fullName>
        <ecNumber evidence="5">2.1.1.163</ecNumber>
    </recommendedName>
</protein>
<dbReference type="Pfam" id="PF01209">
    <property type="entry name" value="Ubie_methyltran"/>
    <property type="match status" value="1"/>
</dbReference>
<dbReference type="PROSITE" id="PS01184">
    <property type="entry name" value="UBIE_2"/>
    <property type="match status" value="1"/>
</dbReference>
<comment type="function">
    <text evidence="5">Methyltransferase required for the conversion of demethylmenaquinol (DMKH2) to menaquinol (MKH2).</text>
</comment>
<keyword evidence="2 5" id="KW-0489">Methyltransferase</keyword>
<comment type="caution">
    <text evidence="6">The sequence shown here is derived from an EMBL/GenBank/DDBJ whole genome shotgun (WGS) entry which is preliminary data.</text>
</comment>
<reference evidence="6" key="1">
    <citation type="submission" date="2020-10" db="EMBL/GenBank/DDBJ databases">
        <authorList>
            <person name="Gilroy R."/>
        </authorList>
    </citation>
    <scope>NUCLEOTIDE SEQUENCE</scope>
    <source>
        <strain evidence="6">B1-15692</strain>
    </source>
</reference>
<evidence type="ECO:0000256" key="4">
    <source>
        <dbReference type="ARBA" id="ARBA00022691"/>
    </source>
</evidence>
<organism evidence="6 7">
    <name type="scientific">Candidatus Cryptobacteroides faecipullorum</name>
    <dbReference type="NCBI Taxonomy" id="2840764"/>
    <lineage>
        <taxon>Bacteria</taxon>
        <taxon>Pseudomonadati</taxon>
        <taxon>Bacteroidota</taxon>
        <taxon>Bacteroidia</taxon>
        <taxon>Bacteroidales</taxon>
        <taxon>Candidatus Cryptobacteroides</taxon>
    </lineage>
</organism>
<evidence type="ECO:0000256" key="5">
    <source>
        <dbReference type="HAMAP-Rule" id="MF_01813"/>
    </source>
</evidence>
<feature type="binding site" evidence="5">
    <location>
        <begin position="106"/>
        <end position="107"/>
    </location>
    <ligand>
        <name>S-adenosyl-L-methionine</name>
        <dbReference type="ChEBI" id="CHEBI:59789"/>
    </ligand>
</feature>
<dbReference type="PANTHER" id="PTHR43591">
    <property type="entry name" value="METHYLTRANSFERASE"/>
    <property type="match status" value="1"/>
</dbReference>